<dbReference type="EMBL" id="SNXS01000005">
    <property type="protein sequence ID" value="TDP63271.1"/>
    <property type="molecule type" value="Genomic_DNA"/>
</dbReference>
<feature type="domain" description="Haemolysin activator HlyB C-terminal" evidence="6">
    <location>
        <begin position="206"/>
        <end position="496"/>
    </location>
</feature>
<reference evidence="8 9" key="1">
    <citation type="submission" date="2019-03" db="EMBL/GenBank/DDBJ databases">
        <title>Genomic Encyclopedia of Type Strains, Phase IV (KMG-IV): sequencing the most valuable type-strain genomes for metagenomic binning, comparative biology and taxonomic classification.</title>
        <authorList>
            <person name="Goeker M."/>
        </authorList>
    </citation>
    <scope>NUCLEOTIDE SEQUENCE [LARGE SCALE GENOMIC DNA]</scope>
    <source>
        <strain evidence="8 9">DSM 16998</strain>
    </source>
</reference>
<evidence type="ECO:0000313" key="8">
    <source>
        <dbReference type="EMBL" id="TDP63271.1"/>
    </source>
</evidence>
<keyword evidence="2" id="KW-0812">Transmembrane</keyword>
<dbReference type="Pfam" id="PF08479">
    <property type="entry name" value="POTRA_2"/>
    <property type="match status" value="1"/>
</dbReference>
<evidence type="ECO:0000256" key="3">
    <source>
        <dbReference type="ARBA" id="ARBA00023237"/>
    </source>
</evidence>
<sequence length="563" mass="60210">MRRSPRPPCLLALLALVVSQTTQAQTPTDAGRLLQQQDESRKPVAPPPRSAPLQAKPAEALRLQAGTQVWVKQFELLGNQLIDSARLQAELAPFTARSLSLAELQAATARVSEVYARDGWLVRCYLPPQDVTDGLIRLQIVEARFGGARVEGETRRFEAARALVEAQQTVGAPLRLPALDRALLLLDDLPGLSVGGSLAAGEREGDTLLVLRLTDTPLFSGEAGLDNGGARSTGTARLNASLGLNSLFGRGDLLGASLSHSRGSDYLRLSASLPVGAKGWRVGTQVSAMRYRLVGSEFEALQASGSSQTWGFNASFPLLRGRTSNLMLQLGAEQRRFDNRANGAVTTRYDSTQVSAGLSGNRFDDWGGGGVNQAGLIISRGRLDLGRSPGFAADAQSTRSHGGYGKLRYNLSREQRLSGELSAYLGLIGQWSGDNLDSSEKFYLGGADGVRAYPASEAGGRSGQLITAELRTQFGGAWRASAFYDWGQVSINARNDFVGAPQLNRYALKGAGLSLAWSGPRALELRASLARRIGTNPGASANGRDQDGSLHRNRLWLQASLPF</sequence>
<feature type="chain" id="PRO_5020633237" evidence="5">
    <location>
        <begin position="25"/>
        <end position="563"/>
    </location>
</feature>
<dbReference type="Gene3D" id="3.10.20.310">
    <property type="entry name" value="membrane protein fhac"/>
    <property type="match status" value="1"/>
</dbReference>
<dbReference type="PANTHER" id="PTHR34597:SF1">
    <property type="entry name" value="HEME_HEMOPEXIN TRANSPORTER PROTEIN HUXB"/>
    <property type="match status" value="1"/>
</dbReference>
<accession>A0A4R6QJK1</accession>
<evidence type="ECO:0000256" key="4">
    <source>
        <dbReference type="SAM" id="MobiDB-lite"/>
    </source>
</evidence>
<dbReference type="GO" id="GO:0098046">
    <property type="term" value="C:type V protein secretion system complex"/>
    <property type="evidence" value="ECO:0007669"/>
    <property type="project" value="TreeGrafter"/>
</dbReference>
<name>A0A4R6QJK1_9BURK</name>
<dbReference type="AlphaFoldDB" id="A0A4R6QJK1"/>
<dbReference type="InterPro" id="IPR051544">
    <property type="entry name" value="TPS_OM_transporter"/>
</dbReference>
<evidence type="ECO:0000256" key="5">
    <source>
        <dbReference type="SAM" id="SignalP"/>
    </source>
</evidence>
<proteinExistence type="predicted"/>
<comment type="caution">
    <text evidence="8">The sequence shown here is derived from an EMBL/GenBank/DDBJ whole genome shotgun (WGS) entry which is preliminary data.</text>
</comment>
<dbReference type="Pfam" id="PF03865">
    <property type="entry name" value="ShlB"/>
    <property type="match status" value="1"/>
</dbReference>
<protein>
    <submittedName>
        <fullName evidence="8">Hemolysin activation/secretion protein</fullName>
    </submittedName>
</protein>
<evidence type="ECO:0000313" key="9">
    <source>
        <dbReference type="Proteomes" id="UP000295361"/>
    </source>
</evidence>
<keyword evidence="3" id="KW-0998">Cell outer membrane</keyword>
<keyword evidence="1" id="KW-1134">Transmembrane beta strand</keyword>
<feature type="region of interest" description="Disordered" evidence="4">
    <location>
        <begin position="26"/>
        <end position="54"/>
    </location>
</feature>
<organism evidence="8 9">
    <name type="scientific">Roseateles toxinivorans</name>
    <dbReference type="NCBI Taxonomy" id="270368"/>
    <lineage>
        <taxon>Bacteria</taxon>
        <taxon>Pseudomonadati</taxon>
        <taxon>Pseudomonadota</taxon>
        <taxon>Betaproteobacteria</taxon>
        <taxon>Burkholderiales</taxon>
        <taxon>Sphaerotilaceae</taxon>
        <taxon>Roseateles</taxon>
    </lineage>
</organism>
<evidence type="ECO:0000259" key="7">
    <source>
        <dbReference type="Pfam" id="PF08479"/>
    </source>
</evidence>
<gene>
    <name evidence="8" type="ORF">DES47_105275</name>
</gene>
<dbReference type="InterPro" id="IPR005565">
    <property type="entry name" value="Hemolysn_activator_HlyB_C"/>
</dbReference>
<feature type="signal peptide" evidence="5">
    <location>
        <begin position="1"/>
        <end position="24"/>
    </location>
</feature>
<dbReference type="PANTHER" id="PTHR34597">
    <property type="entry name" value="SLR1661 PROTEIN"/>
    <property type="match status" value="1"/>
</dbReference>
<dbReference type="InterPro" id="IPR013686">
    <property type="entry name" value="Polypept-transport_assoc_ShlB"/>
</dbReference>
<feature type="domain" description="Polypeptide-transport-associated ShlB-type" evidence="7">
    <location>
        <begin position="71"/>
        <end position="142"/>
    </location>
</feature>
<keyword evidence="5" id="KW-0732">Signal</keyword>
<dbReference type="Gene3D" id="2.40.160.50">
    <property type="entry name" value="membrane protein fhac: a member of the omp85/tpsb transporter family"/>
    <property type="match status" value="1"/>
</dbReference>
<evidence type="ECO:0000256" key="1">
    <source>
        <dbReference type="ARBA" id="ARBA00022452"/>
    </source>
</evidence>
<evidence type="ECO:0000259" key="6">
    <source>
        <dbReference type="Pfam" id="PF03865"/>
    </source>
</evidence>
<keyword evidence="1" id="KW-0472">Membrane</keyword>
<dbReference type="InParanoid" id="A0A4R6QJK1"/>
<evidence type="ECO:0000256" key="2">
    <source>
        <dbReference type="ARBA" id="ARBA00022692"/>
    </source>
</evidence>
<dbReference type="GO" id="GO:0008320">
    <property type="term" value="F:protein transmembrane transporter activity"/>
    <property type="evidence" value="ECO:0007669"/>
    <property type="project" value="TreeGrafter"/>
</dbReference>
<dbReference type="GO" id="GO:0046819">
    <property type="term" value="P:protein secretion by the type V secretion system"/>
    <property type="evidence" value="ECO:0007669"/>
    <property type="project" value="TreeGrafter"/>
</dbReference>
<keyword evidence="9" id="KW-1185">Reference proteome</keyword>
<dbReference type="Proteomes" id="UP000295361">
    <property type="component" value="Unassembled WGS sequence"/>
</dbReference>